<dbReference type="InterPro" id="IPR002653">
    <property type="entry name" value="Znf_A20"/>
</dbReference>
<evidence type="ECO:0000313" key="8">
    <source>
        <dbReference type="EMBL" id="KAF6163606.1"/>
    </source>
</evidence>
<dbReference type="SUPFAM" id="SSF57716">
    <property type="entry name" value="Glucocorticoid receptor-like (DNA-binding domain)"/>
    <property type="match status" value="1"/>
</dbReference>
<accession>A0A7J7N8Z0</accession>
<protein>
    <submittedName>
        <fullName evidence="8">Uncharacterized protein</fullName>
    </submittedName>
</protein>
<dbReference type="EMBL" id="JACGCM010000972">
    <property type="protein sequence ID" value="KAF6163606.1"/>
    <property type="molecule type" value="Genomic_DNA"/>
</dbReference>
<dbReference type="SMART" id="SM00154">
    <property type="entry name" value="ZnF_AN1"/>
    <property type="match status" value="1"/>
</dbReference>
<feature type="domain" description="AN1-type" evidence="7">
    <location>
        <begin position="137"/>
        <end position="183"/>
    </location>
</feature>
<evidence type="ECO:0000256" key="1">
    <source>
        <dbReference type="ARBA" id="ARBA00003732"/>
    </source>
</evidence>
<dbReference type="PROSITE" id="PS51036">
    <property type="entry name" value="ZF_A20"/>
    <property type="match status" value="1"/>
</dbReference>
<dbReference type="InterPro" id="IPR050652">
    <property type="entry name" value="AN1_A20_ZnFinger"/>
</dbReference>
<evidence type="ECO:0000313" key="9">
    <source>
        <dbReference type="Proteomes" id="UP000541444"/>
    </source>
</evidence>
<feature type="domain" description="A20-type" evidence="6">
    <location>
        <begin position="44"/>
        <end position="78"/>
    </location>
</feature>
<dbReference type="SMART" id="SM00259">
    <property type="entry name" value="ZnF_A20"/>
    <property type="match status" value="1"/>
</dbReference>
<dbReference type="Gene3D" id="4.10.1110.10">
    <property type="entry name" value="AN1-like Zinc finger"/>
    <property type="match status" value="1"/>
</dbReference>
<comment type="caution">
    <text evidence="8">The sequence shown here is derived from an EMBL/GenBank/DDBJ whole genome shotgun (WGS) entry which is preliminary data.</text>
</comment>
<sequence length="356" mass="40650">MCLGFRLFDLNWFRFISTEIQDLKSTVVISSHKMAEEHGYQAAAKGHLLCANNCGFFGSSSTMNQCSKCFCDFSLNQQQNSSAKTAVEKSLAAPSSSSFSSLPFRFVNDRDDSITNATVTTAKLLELQTVAVSTVESQPKNRCSTCRKRVGLTGFKCRCWVTFCSSHRYPEMHDCEYDFKAKGKEAIAKCVMCYLEGHSPDSFPWLYTKCWFPHCDGIRKLMTSYTTKNYNKKYLMYQHSKCNEFQWLSDVNVQSRSSVRTSSRSGCFRCGGSSHWIRDFPWKESKCEVHGCVGTRMLKTSRQDHSYGHKYLKYFTCDNFQWLKATLGDFKEGNNGKLNVKVTVEMGLDELLRSLK</sequence>
<evidence type="ECO:0000256" key="2">
    <source>
        <dbReference type="ARBA" id="ARBA00022723"/>
    </source>
</evidence>
<keyword evidence="4" id="KW-0862">Zinc</keyword>
<dbReference type="PANTHER" id="PTHR10634">
    <property type="entry name" value="AN1-TYPE ZINC FINGER PROTEIN"/>
    <property type="match status" value="1"/>
</dbReference>
<dbReference type="PANTHER" id="PTHR10634:SF67">
    <property type="entry name" value="AN1-TYPE ZINC FINGER PROTEIN 3"/>
    <property type="match status" value="1"/>
</dbReference>
<keyword evidence="2" id="KW-0479">Metal-binding</keyword>
<dbReference type="OrthoDB" id="428577at2759"/>
<keyword evidence="3 5" id="KW-0863">Zinc-finger</keyword>
<dbReference type="Pfam" id="PF01754">
    <property type="entry name" value="zf-A20"/>
    <property type="match status" value="1"/>
</dbReference>
<name>A0A7J7N8Z0_9MAGN</name>
<dbReference type="InterPro" id="IPR000058">
    <property type="entry name" value="Znf_AN1"/>
</dbReference>
<evidence type="ECO:0000256" key="3">
    <source>
        <dbReference type="ARBA" id="ARBA00022771"/>
    </source>
</evidence>
<reference evidence="8 9" key="1">
    <citation type="journal article" date="2020" name="IScience">
        <title>Genome Sequencing of the Endangered Kingdonia uniflora (Circaeasteraceae, Ranunculales) Reveals Potential Mechanisms of Evolutionary Specialization.</title>
        <authorList>
            <person name="Sun Y."/>
            <person name="Deng T."/>
            <person name="Zhang A."/>
            <person name="Moore M.J."/>
            <person name="Landis J.B."/>
            <person name="Lin N."/>
            <person name="Zhang H."/>
            <person name="Zhang X."/>
            <person name="Huang J."/>
            <person name="Zhang X."/>
            <person name="Sun H."/>
            <person name="Wang H."/>
        </authorList>
    </citation>
    <scope>NUCLEOTIDE SEQUENCE [LARGE SCALE GENOMIC DNA]</scope>
    <source>
        <strain evidence="8">TB1705</strain>
        <tissue evidence="8">Leaf</tissue>
    </source>
</reference>
<dbReference type="Pfam" id="PF01428">
    <property type="entry name" value="zf-AN1"/>
    <property type="match status" value="1"/>
</dbReference>
<dbReference type="AlphaFoldDB" id="A0A7J7N8Z0"/>
<proteinExistence type="predicted"/>
<gene>
    <name evidence="8" type="ORF">GIB67_022171</name>
</gene>
<dbReference type="GO" id="GO:0003677">
    <property type="term" value="F:DNA binding"/>
    <property type="evidence" value="ECO:0007669"/>
    <property type="project" value="InterPro"/>
</dbReference>
<dbReference type="GO" id="GO:0008270">
    <property type="term" value="F:zinc ion binding"/>
    <property type="evidence" value="ECO:0007669"/>
    <property type="project" value="UniProtKB-KW"/>
</dbReference>
<dbReference type="InterPro" id="IPR035896">
    <property type="entry name" value="AN1-like_Znf"/>
</dbReference>
<evidence type="ECO:0000256" key="5">
    <source>
        <dbReference type="PROSITE-ProRule" id="PRU00449"/>
    </source>
</evidence>
<organism evidence="8 9">
    <name type="scientific">Kingdonia uniflora</name>
    <dbReference type="NCBI Taxonomy" id="39325"/>
    <lineage>
        <taxon>Eukaryota</taxon>
        <taxon>Viridiplantae</taxon>
        <taxon>Streptophyta</taxon>
        <taxon>Embryophyta</taxon>
        <taxon>Tracheophyta</taxon>
        <taxon>Spermatophyta</taxon>
        <taxon>Magnoliopsida</taxon>
        <taxon>Ranunculales</taxon>
        <taxon>Circaeasteraceae</taxon>
        <taxon>Kingdonia</taxon>
    </lineage>
</organism>
<dbReference type="Gene3D" id="1.20.5.4770">
    <property type="match status" value="1"/>
</dbReference>
<dbReference type="PROSITE" id="PS51039">
    <property type="entry name" value="ZF_AN1"/>
    <property type="match status" value="1"/>
</dbReference>
<dbReference type="SUPFAM" id="SSF118310">
    <property type="entry name" value="AN1-like Zinc finger"/>
    <property type="match status" value="1"/>
</dbReference>
<evidence type="ECO:0000256" key="4">
    <source>
        <dbReference type="ARBA" id="ARBA00022833"/>
    </source>
</evidence>
<comment type="function">
    <text evidence="1">May be involved in environmental stress response.</text>
</comment>
<evidence type="ECO:0000259" key="6">
    <source>
        <dbReference type="PROSITE" id="PS51036"/>
    </source>
</evidence>
<keyword evidence="9" id="KW-1185">Reference proteome</keyword>
<evidence type="ECO:0000259" key="7">
    <source>
        <dbReference type="PROSITE" id="PS51039"/>
    </source>
</evidence>
<dbReference type="Proteomes" id="UP000541444">
    <property type="component" value="Unassembled WGS sequence"/>
</dbReference>